<evidence type="ECO:0000256" key="7">
    <source>
        <dbReference type="PIRSR" id="PIRSR602403-1"/>
    </source>
</evidence>
<dbReference type="PANTHER" id="PTHR46206:SF4">
    <property type="entry name" value="P450, PUTATIVE (EUROFUNG)-RELATED"/>
    <property type="match status" value="1"/>
</dbReference>
<evidence type="ECO:0000256" key="5">
    <source>
        <dbReference type="ARBA" id="ARBA00023002"/>
    </source>
</evidence>
<dbReference type="Proteomes" id="UP000265663">
    <property type="component" value="Unassembled WGS sequence"/>
</dbReference>
<dbReference type="GO" id="GO:0005506">
    <property type="term" value="F:iron ion binding"/>
    <property type="evidence" value="ECO:0007669"/>
    <property type="project" value="InterPro"/>
</dbReference>
<dbReference type="Gene3D" id="1.10.630.10">
    <property type="entry name" value="Cytochrome P450"/>
    <property type="match status" value="1"/>
</dbReference>
<dbReference type="GO" id="GO:0004497">
    <property type="term" value="F:monooxygenase activity"/>
    <property type="evidence" value="ECO:0007669"/>
    <property type="project" value="UniProtKB-KW"/>
</dbReference>
<evidence type="ECO:0000313" key="10">
    <source>
        <dbReference type="Proteomes" id="UP000265663"/>
    </source>
</evidence>
<keyword evidence="5 8" id="KW-0560">Oxidoreductase</keyword>
<gene>
    <name evidence="9" type="ORF">GMOD_00005298</name>
</gene>
<comment type="cofactor">
    <cofactor evidence="1 7">
        <name>heme</name>
        <dbReference type="ChEBI" id="CHEBI:30413"/>
    </cofactor>
</comment>
<reference evidence="9 10" key="1">
    <citation type="journal article" date="2014" name="PLoS ONE">
        <title>De novo Genome Assembly of the Fungal Plant Pathogen Pyrenophora semeniperda.</title>
        <authorList>
            <person name="Soliai M.M."/>
            <person name="Meyer S.E."/>
            <person name="Udall J.A."/>
            <person name="Elzinga D.E."/>
            <person name="Hermansen R.A."/>
            <person name="Bodily P.M."/>
            <person name="Hart A.A."/>
            <person name="Coleman C.E."/>
        </authorList>
    </citation>
    <scope>NUCLEOTIDE SEQUENCE [LARGE SCALE GENOMIC DNA]</scope>
    <source>
        <strain evidence="9 10">CCB06</strain>
        <tissue evidence="9">Mycelium</tissue>
    </source>
</reference>
<dbReference type="OrthoDB" id="1844152at2759"/>
<evidence type="ECO:0000313" key="9">
    <source>
        <dbReference type="EMBL" id="RMZ66215.1"/>
    </source>
</evidence>
<name>A0A3M7LVG6_9PLEO</name>
<keyword evidence="7 8" id="KW-0349">Heme</keyword>
<dbReference type="AlphaFoldDB" id="A0A3M7LVG6"/>
<dbReference type="SUPFAM" id="SSF48264">
    <property type="entry name" value="Cytochrome P450"/>
    <property type="match status" value="1"/>
</dbReference>
<dbReference type="InterPro" id="IPR002403">
    <property type="entry name" value="Cyt_P450_E_grp-IV"/>
</dbReference>
<comment type="pathway">
    <text evidence="2">Mycotoxin biosynthesis.</text>
</comment>
<keyword evidence="8" id="KW-0503">Monooxygenase</keyword>
<evidence type="ECO:0000256" key="6">
    <source>
        <dbReference type="ARBA" id="ARBA00023004"/>
    </source>
</evidence>
<dbReference type="CDD" id="cd11041">
    <property type="entry name" value="CYP503A1-like"/>
    <property type="match status" value="1"/>
</dbReference>
<accession>A0A3M7LVG6</accession>
<keyword evidence="4 7" id="KW-0479">Metal-binding</keyword>
<evidence type="ECO:0000256" key="4">
    <source>
        <dbReference type="ARBA" id="ARBA00022723"/>
    </source>
</evidence>
<protein>
    <submittedName>
        <fullName evidence="9">Ent-kaurene oxidase</fullName>
    </submittedName>
</protein>
<evidence type="ECO:0000256" key="3">
    <source>
        <dbReference type="ARBA" id="ARBA00010617"/>
    </source>
</evidence>
<evidence type="ECO:0000256" key="2">
    <source>
        <dbReference type="ARBA" id="ARBA00004685"/>
    </source>
</evidence>
<dbReference type="InterPro" id="IPR036396">
    <property type="entry name" value="Cyt_P450_sf"/>
</dbReference>
<keyword evidence="10" id="KW-1185">Reference proteome</keyword>
<comment type="similarity">
    <text evidence="3 8">Belongs to the cytochrome P450 family.</text>
</comment>
<organism evidence="9 10">
    <name type="scientific">Pyrenophora seminiperda CCB06</name>
    <dbReference type="NCBI Taxonomy" id="1302712"/>
    <lineage>
        <taxon>Eukaryota</taxon>
        <taxon>Fungi</taxon>
        <taxon>Dikarya</taxon>
        <taxon>Ascomycota</taxon>
        <taxon>Pezizomycotina</taxon>
        <taxon>Dothideomycetes</taxon>
        <taxon>Pleosporomycetidae</taxon>
        <taxon>Pleosporales</taxon>
        <taxon>Pleosporineae</taxon>
        <taxon>Pleosporaceae</taxon>
        <taxon>Pyrenophora</taxon>
    </lineage>
</organism>
<dbReference type="PRINTS" id="PR00465">
    <property type="entry name" value="EP450IV"/>
</dbReference>
<dbReference type="GO" id="GO:0016705">
    <property type="term" value="F:oxidoreductase activity, acting on paired donors, with incorporation or reduction of molecular oxygen"/>
    <property type="evidence" value="ECO:0007669"/>
    <property type="project" value="InterPro"/>
</dbReference>
<dbReference type="Pfam" id="PF00067">
    <property type="entry name" value="p450"/>
    <property type="match status" value="1"/>
</dbReference>
<proteinExistence type="inferred from homology"/>
<keyword evidence="6 7" id="KW-0408">Iron</keyword>
<dbReference type="GO" id="GO:0020037">
    <property type="term" value="F:heme binding"/>
    <property type="evidence" value="ECO:0007669"/>
    <property type="project" value="InterPro"/>
</dbReference>
<dbReference type="PROSITE" id="PS00086">
    <property type="entry name" value="CYTOCHROME_P450"/>
    <property type="match status" value="1"/>
</dbReference>
<sequence>MTAPFVVTWWRLDYLILPTKYLPDLQRVKPENASFLKNFSDAVNAHYSVGKLYESDRMGDIIRKGLKPALPSLTPVIMEEAKRAIEMEIGSPKEWKSFTTVELVIMISHRVVSRLIAGEQLARNEKFLRLSRSFADSLMMTGMAIAVLPLGPLRKPLGWLMAQYHRWTLQKVVVIAEPVIAERLAEAREGKDCPQYNDSIEWAIRLDTPPERDSRTMTLEMLHILEAAGGAPGAMMSEMIYQLLAEPEYIQPLEEELKAALASSESLNDALQKCPLMESFIMETNRMYPVGGVTAARTVMNEPWVLHDGTVLPVGTRIGFPCKAIQRNPANFQDASRFDGFRFARLNEAEGKTQHGAIRYAADASTPTNMSWGFGRHACPGRFYAIRLAKMVFMVLLSEYEFKWDGKPPTAHPASFEIEGQFLPNLQQRVCFRKKEKSSI</sequence>
<dbReference type="EMBL" id="KE747806">
    <property type="protein sequence ID" value="RMZ66215.1"/>
    <property type="molecule type" value="Genomic_DNA"/>
</dbReference>
<evidence type="ECO:0000256" key="1">
    <source>
        <dbReference type="ARBA" id="ARBA00001971"/>
    </source>
</evidence>
<dbReference type="InterPro" id="IPR017972">
    <property type="entry name" value="Cyt_P450_CS"/>
</dbReference>
<dbReference type="PANTHER" id="PTHR46206">
    <property type="entry name" value="CYTOCHROME P450"/>
    <property type="match status" value="1"/>
</dbReference>
<feature type="binding site" description="axial binding residue" evidence="7">
    <location>
        <position position="379"/>
    </location>
    <ligand>
        <name>heme</name>
        <dbReference type="ChEBI" id="CHEBI:30413"/>
    </ligand>
    <ligandPart>
        <name>Fe</name>
        <dbReference type="ChEBI" id="CHEBI:18248"/>
    </ligandPart>
</feature>
<dbReference type="InterPro" id="IPR001128">
    <property type="entry name" value="Cyt_P450"/>
</dbReference>
<evidence type="ECO:0000256" key="8">
    <source>
        <dbReference type="RuleBase" id="RU000461"/>
    </source>
</evidence>